<reference evidence="2" key="2">
    <citation type="submission" date="2020-09" db="EMBL/GenBank/DDBJ databases">
        <authorList>
            <person name="Sun Q."/>
            <person name="Ohkuma M."/>
        </authorList>
    </citation>
    <scope>NUCLEOTIDE SEQUENCE</scope>
    <source>
        <strain evidence="2">JCM 3313</strain>
    </source>
</reference>
<evidence type="ECO:0000313" key="2">
    <source>
        <dbReference type="EMBL" id="GGP72610.1"/>
    </source>
</evidence>
<dbReference type="SUPFAM" id="SSF56112">
    <property type="entry name" value="Protein kinase-like (PK-like)"/>
    <property type="match status" value="1"/>
</dbReference>
<organism evidence="2 3">
    <name type="scientific">Saccharothrix coeruleofusca</name>
    <dbReference type="NCBI Taxonomy" id="33919"/>
    <lineage>
        <taxon>Bacteria</taxon>
        <taxon>Bacillati</taxon>
        <taxon>Actinomycetota</taxon>
        <taxon>Actinomycetes</taxon>
        <taxon>Pseudonocardiales</taxon>
        <taxon>Pseudonocardiaceae</taxon>
        <taxon>Saccharothrix</taxon>
    </lineage>
</organism>
<gene>
    <name evidence="2" type="ORF">GCM10010185_52430</name>
</gene>
<protein>
    <submittedName>
        <fullName evidence="2">Aminoglycoside phosphotransferase</fullName>
    </submittedName>
</protein>
<keyword evidence="3" id="KW-1185">Reference proteome</keyword>
<name>A0A918EH02_9PSEU</name>
<feature type="domain" description="Aminoglycoside phosphotransferase" evidence="1">
    <location>
        <begin position="23"/>
        <end position="222"/>
    </location>
</feature>
<accession>A0A918EH02</accession>
<dbReference type="Gene3D" id="3.90.1200.10">
    <property type="match status" value="1"/>
</dbReference>
<comment type="caution">
    <text evidence="2">The sequence shown here is derived from an EMBL/GenBank/DDBJ whole genome shotgun (WGS) entry which is preliminary data.</text>
</comment>
<evidence type="ECO:0000259" key="1">
    <source>
        <dbReference type="Pfam" id="PF01636"/>
    </source>
</evidence>
<sequence>MDATGAHVVHDYATTVAVLPVEHAVARIAVGDQLAAARTVLAVTRWLAERGYPLALPLAGTDAVLVSGRTVTFWRYYLQLDHPPLDSAVLGELVRRLHQVRECPIRLPRWRALDSLERGVADPQTSSVLSAEDRTWLLQRIPRLRDELDAITWPLGTGLIHGDAWAGNLLWDPASSTALLGDWDSVAWGPREVDLAPSWHAARRYRSEPDWALRFADRYGYDLAISPGFGLLMQMRDLVQISGPLRHARHSPEHARALRQRLDGSRAGDSGRWHQF</sequence>
<proteinExistence type="predicted"/>
<reference evidence="2" key="1">
    <citation type="journal article" date="2014" name="Int. J. Syst. Evol. Microbiol.">
        <title>Complete genome sequence of Corynebacterium casei LMG S-19264T (=DSM 44701T), isolated from a smear-ripened cheese.</title>
        <authorList>
            <consortium name="US DOE Joint Genome Institute (JGI-PGF)"/>
            <person name="Walter F."/>
            <person name="Albersmeier A."/>
            <person name="Kalinowski J."/>
            <person name="Ruckert C."/>
        </authorList>
    </citation>
    <scope>NUCLEOTIDE SEQUENCE</scope>
    <source>
        <strain evidence="2">JCM 3313</strain>
    </source>
</reference>
<dbReference type="EMBL" id="BMRG01000013">
    <property type="protein sequence ID" value="GGP72610.1"/>
    <property type="molecule type" value="Genomic_DNA"/>
</dbReference>
<dbReference type="AlphaFoldDB" id="A0A918EH02"/>
<dbReference type="Pfam" id="PF01636">
    <property type="entry name" value="APH"/>
    <property type="match status" value="1"/>
</dbReference>
<dbReference type="Proteomes" id="UP000639606">
    <property type="component" value="Unassembled WGS sequence"/>
</dbReference>
<dbReference type="InterPro" id="IPR002575">
    <property type="entry name" value="Aminoglycoside_PTrfase"/>
</dbReference>
<evidence type="ECO:0000313" key="3">
    <source>
        <dbReference type="Proteomes" id="UP000639606"/>
    </source>
</evidence>
<dbReference type="InterPro" id="IPR011009">
    <property type="entry name" value="Kinase-like_dom_sf"/>
</dbReference>